<dbReference type="EMBL" id="MNPL01025174">
    <property type="protein sequence ID" value="OQR68352.1"/>
    <property type="molecule type" value="Genomic_DNA"/>
</dbReference>
<keyword evidence="2" id="KW-1185">Reference proteome</keyword>
<evidence type="ECO:0000313" key="2">
    <source>
        <dbReference type="Proteomes" id="UP000192247"/>
    </source>
</evidence>
<gene>
    <name evidence="1" type="ORF">BIW11_12969</name>
</gene>
<sequence>MITPARTFTNINKPARIINNAPQIVSQMYRGRRLQFLCKAKPFLFAHYVRRRHVVHYGSRERLAFASSQIWARFKEVPSVLQHPWLDPQIRP</sequence>
<dbReference type="Proteomes" id="UP000192247">
    <property type="component" value="Unassembled WGS sequence"/>
</dbReference>
<comment type="caution">
    <text evidence="1">The sequence shown here is derived from an EMBL/GenBank/DDBJ whole genome shotgun (WGS) entry which is preliminary data.</text>
</comment>
<organism evidence="1 2">
    <name type="scientific">Tropilaelaps mercedesae</name>
    <dbReference type="NCBI Taxonomy" id="418985"/>
    <lineage>
        <taxon>Eukaryota</taxon>
        <taxon>Metazoa</taxon>
        <taxon>Ecdysozoa</taxon>
        <taxon>Arthropoda</taxon>
        <taxon>Chelicerata</taxon>
        <taxon>Arachnida</taxon>
        <taxon>Acari</taxon>
        <taxon>Parasitiformes</taxon>
        <taxon>Mesostigmata</taxon>
        <taxon>Gamasina</taxon>
        <taxon>Dermanyssoidea</taxon>
        <taxon>Laelapidae</taxon>
        <taxon>Tropilaelaps</taxon>
    </lineage>
</organism>
<proteinExistence type="predicted"/>
<reference evidence="1 2" key="1">
    <citation type="journal article" date="2017" name="Gigascience">
        <title>Draft genome of the honey bee ectoparasitic mite, Tropilaelaps mercedesae, is shaped by the parasitic life history.</title>
        <authorList>
            <person name="Dong X."/>
            <person name="Armstrong S.D."/>
            <person name="Xia D."/>
            <person name="Makepeace B.L."/>
            <person name="Darby A.C."/>
            <person name="Kadowaki T."/>
        </authorList>
    </citation>
    <scope>NUCLEOTIDE SEQUENCE [LARGE SCALE GENOMIC DNA]</scope>
    <source>
        <strain evidence="1">Wuxi-XJTLU</strain>
    </source>
</reference>
<dbReference type="AlphaFoldDB" id="A0A1V9X508"/>
<name>A0A1V9X508_9ACAR</name>
<evidence type="ECO:0000313" key="1">
    <source>
        <dbReference type="EMBL" id="OQR68352.1"/>
    </source>
</evidence>
<protein>
    <submittedName>
        <fullName evidence="1">Uncharacterized protein</fullName>
    </submittedName>
</protein>
<dbReference type="InParanoid" id="A0A1V9X508"/>
<accession>A0A1V9X508</accession>